<keyword evidence="7 12" id="KW-0521">NADP</keyword>
<evidence type="ECO:0000259" key="13">
    <source>
        <dbReference type="Pfam" id="PF00763"/>
    </source>
</evidence>
<feature type="domain" description="Tetrahydrofolate dehydrogenase/cyclohydrolase catalytic" evidence="13">
    <location>
        <begin position="6"/>
        <end position="121"/>
    </location>
</feature>
<proteinExistence type="inferred from homology"/>
<dbReference type="PROSITE" id="PS00767">
    <property type="entry name" value="THF_DHG_CYH_2"/>
    <property type="match status" value="1"/>
</dbReference>
<dbReference type="Gene3D" id="3.40.50.720">
    <property type="entry name" value="NAD(P)-binding Rossmann-like Domain"/>
    <property type="match status" value="1"/>
</dbReference>
<dbReference type="InterPro" id="IPR020631">
    <property type="entry name" value="THF_DH/CycHdrlase_NAD-bd_dom"/>
</dbReference>
<dbReference type="InterPro" id="IPR036291">
    <property type="entry name" value="NAD(P)-bd_dom_sf"/>
</dbReference>
<dbReference type="Pfam" id="PF00763">
    <property type="entry name" value="THF_DHG_CYH"/>
    <property type="match status" value="1"/>
</dbReference>
<evidence type="ECO:0000259" key="14">
    <source>
        <dbReference type="Pfam" id="PF02882"/>
    </source>
</evidence>
<gene>
    <name evidence="12" type="primary">folD</name>
    <name evidence="15" type="ORF">DM813_04590</name>
</gene>
<dbReference type="SUPFAM" id="SSF51735">
    <property type="entry name" value="NAD(P)-binding Rossmann-fold domains"/>
    <property type="match status" value="1"/>
</dbReference>
<dbReference type="PANTHER" id="PTHR48099">
    <property type="entry name" value="C-1-TETRAHYDROFOLATE SYNTHASE, CYTOPLASMIC-RELATED"/>
    <property type="match status" value="1"/>
</dbReference>
<dbReference type="GO" id="GO:0004488">
    <property type="term" value="F:methylenetetrahydrofolate dehydrogenase (NADP+) activity"/>
    <property type="evidence" value="ECO:0007669"/>
    <property type="project" value="UniProtKB-UniRule"/>
</dbReference>
<reference evidence="15 16" key="1">
    <citation type="submission" date="2018-06" db="EMBL/GenBank/DDBJ databases">
        <title>Bacteria isolated from soil of Wuhan.</title>
        <authorList>
            <person name="Wei X."/>
            <person name="Chunhua H."/>
        </authorList>
    </citation>
    <scope>NUCLEOTIDE SEQUENCE [LARGE SCALE GENOMIC DNA]</scope>
    <source>
        <strain evidence="16">xwS2</strain>
    </source>
</reference>
<sequence>MPALLIDGKAEAKRVCEQVAQGVKAFAEQHGNAPGLGVILVGSDAASDVYVRNKVRETQSVGMHSFEYRLPTQTSESELLTLIESLNADNKIHGILVQLPLPPGIDVNRVIESIKPEKDVDGFTITNTGRLAAGLNGLVPCTPAGVMILLKQVHSELAGLNAVVVGASNIVGKPMARLLLSEGCTVTIAHKKTVDLKSLCKQADILVVATGVAQLIKGDWIKPGATIIDVGISRVDQDDGSTRLVGDVHFESAWEYAGAITPVPGGVGPMTIACLLANTLIAAERLASSSVQV</sequence>
<keyword evidence="4 12" id="KW-0028">Amino-acid biosynthesis</keyword>
<keyword evidence="6 12" id="KW-0378">Hydrolase</keyword>
<dbReference type="Gene3D" id="3.40.50.10860">
    <property type="entry name" value="Leucine Dehydrogenase, chain A, domain 1"/>
    <property type="match status" value="1"/>
</dbReference>
<dbReference type="GO" id="GO:0005829">
    <property type="term" value="C:cytosol"/>
    <property type="evidence" value="ECO:0007669"/>
    <property type="project" value="TreeGrafter"/>
</dbReference>
<evidence type="ECO:0000256" key="12">
    <source>
        <dbReference type="HAMAP-Rule" id="MF_01576"/>
    </source>
</evidence>
<dbReference type="EC" id="1.5.1.5" evidence="12"/>
<evidence type="ECO:0000256" key="9">
    <source>
        <dbReference type="ARBA" id="ARBA00023102"/>
    </source>
</evidence>
<keyword evidence="5 12" id="KW-0658">Purine biosynthesis</keyword>
<dbReference type="AlphaFoldDB" id="A0A443ZVP5"/>
<feature type="domain" description="Tetrahydrofolate dehydrogenase/cyclohydrolase NAD(P)-binding" evidence="14">
    <location>
        <begin position="140"/>
        <end position="285"/>
    </location>
</feature>
<evidence type="ECO:0000256" key="2">
    <source>
        <dbReference type="ARBA" id="ARBA00011738"/>
    </source>
</evidence>
<comment type="catalytic activity">
    <reaction evidence="12">
        <text>(6R)-5,10-methenyltetrahydrofolate + H2O = (6R)-10-formyltetrahydrofolate + H(+)</text>
        <dbReference type="Rhea" id="RHEA:23700"/>
        <dbReference type="ChEBI" id="CHEBI:15377"/>
        <dbReference type="ChEBI" id="CHEBI:15378"/>
        <dbReference type="ChEBI" id="CHEBI:57455"/>
        <dbReference type="ChEBI" id="CHEBI:195366"/>
        <dbReference type="EC" id="3.5.4.9"/>
    </reaction>
</comment>
<evidence type="ECO:0000256" key="8">
    <source>
        <dbReference type="ARBA" id="ARBA00023002"/>
    </source>
</evidence>
<dbReference type="Pfam" id="PF02882">
    <property type="entry name" value="THF_DHG_CYH_C"/>
    <property type="match status" value="1"/>
</dbReference>
<keyword evidence="10 12" id="KW-0486">Methionine biosynthesis</keyword>
<dbReference type="NCBIfam" id="NF010783">
    <property type="entry name" value="PRK14186.1"/>
    <property type="match status" value="1"/>
</dbReference>
<evidence type="ECO:0000313" key="15">
    <source>
        <dbReference type="EMBL" id="RWU25018.1"/>
    </source>
</evidence>
<dbReference type="FunFam" id="3.40.50.10860:FF:000005">
    <property type="entry name" value="C-1-tetrahydrofolate synthase, cytoplasmic, putative"/>
    <property type="match status" value="1"/>
</dbReference>
<evidence type="ECO:0000256" key="10">
    <source>
        <dbReference type="ARBA" id="ARBA00023167"/>
    </source>
</evidence>
<dbReference type="HAMAP" id="MF_01576">
    <property type="entry name" value="THF_DHG_CYH"/>
    <property type="match status" value="1"/>
</dbReference>
<dbReference type="GO" id="GO:0035999">
    <property type="term" value="P:tetrahydrofolate interconversion"/>
    <property type="evidence" value="ECO:0007669"/>
    <property type="project" value="UniProtKB-UniRule"/>
</dbReference>
<keyword evidence="3 12" id="KW-0554">One-carbon metabolism</keyword>
<dbReference type="GO" id="GO:0006164">
    <property type="term" value="P:purine nucleotide biosynthetic process"/>
    <property type="evidence" value="ECO:0007669"/>
    <property type="project" value="UniProtKB-KW"/>
</dbReference>
<comment type="subunit">
    <text evidence="2 12">Homodimer.</text>
</comment>
<evidence type="ECO:0000313" key="16">
    <source>
        <dbReference type="Proteomes" id="UP000288983"/>
    </source>
</evidence>
<dbReference type="NCBIfam" id="NF010785">
    <property type="entry name" value="PRK14188.1"/>
    <property type="match status" value="1"/>
</dbReference>
<dbReference type="GO" id="GO:0009086">
    <property type="term" value="P:methionine biosynthetic process"/>
    <property type="evidence" value="ECO:0007669"/>
    <property type="project" value="UniProtKB-KW"/>
</dbReference>
<dbReference type="InterPro" id="IPR000672">
    <property type="entry name" value="THF_DH/CycHdrlase"/>
</dbReference>
<dbReference type="GO" id="GO:0000105">
    <property type="term" value="P:L-histidine biosynthetic process"/>
    <property type="evidence" value="ECO:0007669"/>
    <property type="project" value="UniProtKB-KW"/>
</dbReference>
<organism evidence="15 16">
    <name type="scientific">Pseudomonas alkylphenolica</name>
    <dbReference type="NCBI Taxonomy" id="237609"/>
    <lineage>
        <taxon>Bacteria</taxon>
        <taxon>Pseudomonadati</taxon>
        <taxon>Pseudomonadota</taxon>
        <taxon>Gammaproteobacteria</taxon>
        <taxon>Pseudomonadales</taxon>
        <taxon>Pseudomonadaceae</taxon>
        <taxon>Pseudomonas</taxon>
    </lineage>
</organism>
<keyword evidence="9 12" id="KW-0368">Histidine biosynthesis</keyword>
<evidence type="ECO:0000256" key="4">
    <source>
        <dbReference type="ARBA" id="ARBA00022605"/>
    </source>
</evidence>
<comment type="pathway">
    <text evidence="1 12">One-carbon metabolism; tetrahydrofolate interconversion.</text>
</comment>
<keyword evidence="8 12" id="KW-0560">Oxidoreductase</keyword>
<feature type="binding site" evidence="12">
    <location>
        <position position="232"/>
    </location>
    <ligand>
        <name>NADP(+)</name>
        <dbReference type="ChEBI" id="CHEBI:58349"/>
    </ligand>
</feature>
<dbReference type="EC" id="3.5.4.9" evidence="12"/>
<dbReference type="SUPFAM" id="SSF53223">
    <property type="entry name" value="Aminoacid dehydrogenase-like, N-terminal domain"/>
    <property type="match status" value="1"/>
</dbReference>
<comment type="function">
    <text evidence="12">Catalyzes the oxidation of 5,10-methylenetetrahydrofolate to 5,10-methenyltetrahydrofolate and then the hydrolysis of 5,10-methenyltetrahydrofolate to 10-formyltetrahydrofolate.</text>
</comment>
<feature type="binding site" evidence="12">
    <location>
        <begin position="166"/>
        <end position="168"/>
    </location>
    <ligand>
        <name>NADP(+)</name>
        <dbReference type="ChEBI" id="CHEBI:58349"/>
    </ligand>
</feature>
<comment type="caution">
    <text evidence="12">Lacks conserved residue(s) required for the propagation of feature annotation.</text>
</comment>
<dbReference type="NCBIfam" id="NF008058">
    <property type="entry name" value="PRK10792.1"/>
    <property type="match status" value="1"/>
</dbReference>
<evidence type="ECO:0000256" key="3">
    <source>
        <dbReference type="ARBA" id="ARBA00022563"/>
    </source>
</evidence>
<dbReference type="InterPro" id="IPR020630">
    <property type="entry name" value="THF_DH/CycHdrlase_cat_dom"/>
</dbReference>
<dbReference type="PROSITE" id="PS00766">
    <property type="entry name" value="THF_DHG_CYH_1"/>
    <property type="match status" value="1"/>
</dbReference>
<protein>
    <recommendedName>
        <fullName evidence="12">Bifunctional protein FolD</fullName>
    </recommendedName>
    <domain>
        <recommendedName>
            <fullName evidence="12">Methylenetetrahydrofolate dehydrogenase</fullName>
            <ecNumber evidence="12">1.5.1.5</ecNumber>
        </recommendedName>
    </domain>
    <domain>
        <recommendedName>
            <fullName evidence="12">Methenyltetrahydrofolate cyclohydrolase</fullName>
            <ecNumber evidence="12">3.5.4.9</ecNumber>
        </recommendedName>
    </domain>
</protein>
<evidence type="ECO:0000256" key="1">
    <source>
        <dbReference type="ARBA" id="ARBA00004777"/>
    </source>
</evidence>
<evidence type="ECO:0000256" key="5">
    <source>
        <dbReference type="ARBA" id="ARBA00022755"/>
    </source>
</evidence>
<comment type="similarity">
    <text evidence="12">Belongs to the tetrahydrofolate dehydrogenase/cyclohydrolase family.</text>
</comment>
<dbReference type="UniPathway" id="UPA00193"/>
<dbReference type="InterPro" id="IPR020867">
    <property type="entry name" value="THF_DH/CycHdrlase_CS"/>
</dbReference>
<dbReference type="InterPro" id="IPR046346">
    <property type="entry name" value="Aminoacid_DH-like_N_sf"/>
</dbReference>
<dbReference type="PANTHER" id="PTHR48099:SF5">
    <property type="entry name" value="C-1-TETRAHYDROFOLATE SYNTHASE, CYTOPLASMIC"/>
    <property type="match status" value="1"/>
</dbReference>
<evidence type="ECO:0000256" key="7">
    <source>
        <dbReference type="ARBA" id="ARBA00022857"/>
    </source>
</evidence>
<dbReference type="CDD" id="cd01080">
    <property type="entry name" value="NAD_bind_m-THF_DH_Cyclohyd"/>
    <property type="match status" value="1"/>
</dbReference>
<keyword evidence="11 12" id="KW-0511">Multifunctional enzyme</keyword>
<comment type="caution">
    <text evidence="15">The sequence shown here is derived from an EMBL/GenBank/DDBJ whole genome shotgun (WGS) entry which is preliminary data.</text>
</comment>
<dbReference type="Proteomes" id="UP000288983">
    <property type="component" value="Unassembled WGS sequence"/>
</dbReference>
<dbReference type="OrthoDB" id="9803580at2"/>
<comment type="catalytic activity">
    <reaction evidence="12">
        <text>(6R)-5,10-methylene-5,6,7,8-tetrahydrofolate + NADP(+) = (6R)-5,10-methenyltetrahydrofolate + NADPH</text>
        <dbReference type="Rhea" id="RHEA:22812"/>
        <dbReference type="ChEBI" id="CHEBI:15636"/>
        <dbReference type="ChEBI" id="CHEBI:57455"/>
        <dbReference type="ChEBI" id="CHEBI:57783"/>
        <dbReference type="ChEBI" id="CHEBI:58349"/>
        <dbReference type="EC" id="1.5.1.5"/>
    </reaction>
</comment>
<dbReference type="EMBL" id="QJRG01000034">
    <property type="protein sequence ID" value="RWU25018.1"/>
    <property type="molecule type" value="Genomic_DNA"/>
</dbReference>
<dbReference type="PRINTS" id="PR00085">
    <property type="entry name" value="THFDHDRGNASE"/>
</dbReference>
<dbReference type="RefSeq" id="WP_128322232.1">
    <property type="nucleotide sequence ID" value="NZ_QJRG01000034.1"/>
</dbReference>
<accession>A0A443ZVP5</accession>
<evidence type="ECO:0000256" key="11">
    <source>
        <dbReference type="ARBA" id="ARBA00023268"/>
    </source>
</evidence>
<evidence type="ECO:0000256" key="6">
    <source>
        <dbReference type="ARBA" id="ARBA00022801"/>
    </source>
</evidence>
<name>A0A443ZVP5_9PSED</name>
<dbReference type="FunFam" id="3.40.50.720:FF:000006">
    <property type="entry name" value="Bifunctional protein FolD"/>
    <property type="match status" value="1"/>
</dbReference>
<dbReference type="GO" id="GO:0004477">
    <property type="term" value="F:methenyltetrahydrofolate cyclohydrolase activity"/>
    <property type="evidence" value="ECO:0007669"/>
    <property type="project" value="UniProtKB-UniRule"/>
</dbReference>